<sequence>MTEAVHRRRKTEDGGHAEHFPVPGPQVGLADVIPEEERRVPEEDLLVPGPGHEDALEELPHADLKGRHELDVVAAEENQARSRQQNAEEKKLPPERGTAEDISQGLGMFPPPQVGEQHQERRKKERRLHAGESPEAEHVGGLAEEGGDGQPPRHGEEETSHEPRPGAPPPVKGQEGRLGNHEHRREGPDDPGCRRNETDSESRDEDDCPEKKGSFPGNPARPPVVVCAGEKEKPPEILEEGVDKGEGQGRSAGQSRPPGREGFGPGNGYAVGRKPRREVPKLPEEGAVGVGGGFHGGGTEDEQADGPFLDRPEKPFEQGGPGDVPAEEFLVGHAVERQQGGKSKPVELGGAELAGELHHRHGAVRFLHRSGEGLQIGKSEGRLSCGGESPDGRKIGEQSVKGGHRGRRIPRKSGGYPVEYGNPQLFRQEQSVHVGKNTRQEQFLQGSGKINRRSSVGFRRTHAGKTGRQVGQGLPSGGERLREKEGRRRKRCCQGLPRPVGQPRSSAVIEGQNAEGELGTGQLRNHEPRGALPGHVPPGRLRGPACGRPKGGHVPEVEDYTRVPGCPLRSHAGQQGDGGKEEQGEDNTEPEVDSGSFGREQSLLHCVFLHWSATEKPRDSSILLSLQRGRPTTLK</sequence>
<feature type="region of interest" description="Disordered" evidence="1">
    <location>
        <begin position="458"/>
        <end position="598"/>
    </location>
</feature>
<evidence type="ECO:0000256" key="1">
    <source>
        <dbReference type="SAM" id="MobiDB-lite"/>
    </source>
</evidence>
<protein>
    <submittedName>
        <fullName evidence="2">Uncharacterized protein</fullName>
    </submittedName>
</protein>
<name>A0A644VPD4_9ZZZZ</name>
<accession>A0A644VPD4</accession>
<feature type="region of interest" description="Disordered" evidence="1">
    <location>
        <begin position="1"/>
        <end position="28"/>
    </location>
</feature>
<proteinExistence type="predicted"/>
<evidence type="ECO:0000313" key="2">
    <source>
        <dbReference type="EMBL" id="MPL93249.1"/>
    </source>
</evidence>
<feature type="compositionally biased region" description="Basic and acidic residues" evidence="1">
    <location>
        <begin position="174"/>
        <end position="201"/>
    </location>
</feature>
<organism evidence="2">
    <name type="scientific">bioreactor metagenome</name>
    <dbReference type="NCBI Taxonomy" id="1076179"/>
    <lineage>
        <taxon>unclassified sequences</taxon>
        <taxon>metagenomes</taxon>
        <taxon>ecological metagenomes</taxon>
    </lineage>
</organism>
<feature type="compositionally biased region" description="Gly residues" evidence="1">
    <location>
        <begin position="288"/>
        <end position="297"/>
    </location>
</feature>
<gene>
    <name evidence="2" type="ORF">SDC9_39375</name>
</gene>
<feature type="compositionally biased region" description="Basic and acidic residues" evidence="1">
    <location>
        <begin position="128"/>
        <end position="138"/>
    </location>
</feature>
<feature type="compositionally biased region" description="Basic and acidic residues" evidence="1">
    <location>
        <begin position="229"/>
        <end position="247"/>
    </location>
</feature>
<feature type="compositionally biased region" description="Basic and acidic residues" evidence="1">
    <location>
        <begin position="86"/>
        <end position="99"/>
    </location>
</feature>
<feature type="compositionally biased region" description="Basic residues" evidence="1">
    <location>
        <begin position="402"/>
        <end position="411"/>
    </location>
</feature>
<dbReference type="EMBL" id="VSSQ01000386">
    <property type="protein sequence ID" value="MPL93249.1"/>
    <property type="molecule type" value="Genomic_DNA"/>
</dbReference>
<dbReference type="AlphaFoldDB" id="A0A644VPD4"/>
<reference evidence="2" key="1">
    <citation type="submission" date="2019-08" db="EMBL/GenBank/DDBJ databases">
        <authorList>
            <person name="Kucharzyk K."/>
            <person name="Murdoch R.W."/>
            <person name="Higgins S."/>
            <person name="Loffler F."/>
        </authorList>
    </citation>
    <scope>NUCLEOTIDE SEQUENCE</scope>
</reference>
<comment type="caution">
    <text evidence="2">The sequence shown here is derived from an EMBL/GenBank/DDBJ whole genome shotgun (WGS) entry which is preliminary data.</text>
</comment>
<feature type="region of interest" description="Disordered" evidence="1">
    <location>
        <begin position="375"/>
        <end position="421"/>
    </location>
</feature>
<feature type="compositionally biased region" description="Basic and acidic residues" evidence="1">
    <location>
        <begin position="151"/>
        <end position="164"/>
    </location>
</feature>
<feature type="compositionally biased region" description="Basic and acidic residues" evidence="1">
    <location>
        <begin position="10"/>
        <end position="19"/>
    </location>
</feature>
<feature type="compositionally biased region" description="Basic and acidic residues" evidence="1">
    <location>
        <begin position="51"/>
        <end position="71"/>
    </location>
</feature>
<feature type="compositionally biased region" description="Acidic residues" evidence="1">
    <location>
        <begin position="583"/>
        <end position="592"/>
    </location>
</feature>
<feature type="region of interest" description="Disordered" evidence="1">
    <location>
        <begin position="41"/>
        <end position="326"/>
    </location>
</feature>